<gene>
    <name evidence="1" type="ORF">FHS13_001418</name>
</gene>
<dbReference type="EMBL" id="JACHJO010000004">
    <property type="protein sequence ID" value="MBB6119469.1"/>
    <property type="molecule type" value="Genomic_DNA"/>
</dbReference>
<dbReference type="Proteomes" id="UP000536604">
    <property type="component" value="Unassembled WGS sequence"/>
</dbReference>
<reference evidence="1 2" key="1">
    <citation type="submission" date="2020-08" db="EMBL/GenBank/DDBJ databases">
        <title>Genomic Encyclopedia of Type Strains, Phase III (KMG-III): the genomes of soil and plant-associated and newly described type strains.</title>
        <authorList>
            <person name="Whitman W."/>
        </authorList>
    </citation>
    <scope>NUCLEOTIDE SEQUENCE [LARGE SCALE GENOMIC DNA]</scope>
    <source>
        <strain evidence="1 2">CECT 8712</strain>
    </source>
</reference>
<comment type="caution">
    <text evidence="1">The sequence shown here is derived from an EMBL/GenBank/DDBJ whole genome shotgun (WGS) entry which is preliminary data.</text>
</comment>
<evidence type="ECO:0000313" key="2">
    <source>
        <dbReference type="Proteomes" id="UP000536604"/>
    </source>
</evidence>
<organism evidence="1 2">
    <name type="scientific">Nocardiopsis algeriensis</name>
    <dbReference type="NCBI Taxonomy" id="1478215"/>
    <lineage>
        <taxon>Bacteria</taxon>
        <taxon>Bacillati</taxon>
        <taxon>Actinomycetota</taxon>
        <taxon>Actinomycetes</taxon>
        <taxon>Streptosporangiales</taxon>
        <taxon>Nocardiopsidaceae</taxon>
        <taxon>Nocardiopsis</taxon>
    </lineage>
</organism>
<accession>A0A841IL10</accession>
<name>A0A841IL10_9ACTN</name>
<keyword evidence="2" id="KW-1185">Reference proteome</keyword>
<proteinExistence type="predicted"/>
<dbReference type="AlphaFoldDB" id="A0A841IL10"/>
<sequence length="130" mass="14187">MHDIGYAPSLARSGFHPLDGARWLQAQGADERMVCLVAHHTGALFEAERRGLADQLSVFAREESATSDALWYADLTSGPTGCATTFEARVEEILTRYAPGSVVHESISAARLTLAGAVRRTRERLTAYPR</sequence>
<protein>
    <recommendedName>
        <fullName evidence="3">HD domain-containing protein</fullName>
    </recommendedName>
</protein>
<evidence type="ECO:0008006" key="3">
    <source>
        <dbReference type="Google" id="ProtNLM"/>
    </source>
</evidence>
<evidence type="ECO:0000313" key="1">
    <source>
        <dbReference type="EMBL" id="MBB6119469.1"/>
    </source>
</evidence>